<dbReference type="eggNOG" id="ENOG502ZT35">
    <property type="taxonomic scope" value="Bacteria"/>
</dbReference>
<evidence type="ECO:0000313" key="3">
    <source>
        <dbReference type="Proteomes" id="UP000003100"/>
    </source>
</evidence>
<dbReference type="HOGENOM" id="CLU_150674_0_0_9"/>
<feature type="transmembrane region" description="Helical" evidence="1">
    <location>
        <begin position="82"/>
        <end position="100"/>
    </location>
</feature>
<keyword evidence="1" id="KW-0472">Membrane</keyword>
<feature type="transmembrane region" description="Helical" evidence="1">
    <location>
        <begin position="6"/>
        <end position="22"/>
    </location>
</feature>
<dbReference type="Pfam" id="PF12650">
    <property type="entry name" value="DUF3784"/>
    <property type="match status" value="1"/>
</dbReference>
<dbReference type="Proteomes" id="UP000003100">
    <property type="component" value="Unassembled WGS sequence"/>
</dbReference>
<feature type="transmembrane region" description="Helical" evidence="1">
    <location>
        <begin position="59"/>
        <end position="76"/>
    </location>
</feature>
<dbReference type="AlphaFoldDB" id="C0CMW9"/>
<dbReference type="EMBL" id="ACBZ01000118">
    <property type="protein sequence ID" value="EEG48885.1"/>
    <property type="molecule type" value="Genomic_DNA"/>
</dbReference>
<reference evidence="2 3" key="1">
    <citation type="submission" date="2009-01" db="EMBL/GenBank/DDBJ databases">
        <authorList>
            <person name="Fulton L."/>
            <person name="Clifton S."/>
            <person name="Fulton B."/>
            <person name="Xu J."/>
            <person name="Minx P."/>
            <person name="Pepin K.H."/>
            <person name="Johnson M."/>
            <person name="Bhonagiri V."/>
            <person name="Nash W.E."/>
            <person name="Mardis E.R."/>
            <person name="Wilson R.K."/>
        </authorList>
    </citation>
    <scope>NUCLEOTIDE SEQUENCE [LARGE SCALE GENOMIC DNA]</scope>
    <source>
        <strain evidence="3">DSM 10507 / JCM 14656 / S5a33</strain>
    </source>
</reference>
<name>C0CMW9_BLAHS</name>
<protein>
    <recommendedName>
        <fullName evidence="4">DUF3784 domain-containing protein</fullName>
    </recommendedName>
</protein>
<dbReference type="InterPro" id="IPR017259">
    <property type="entry name" value="UCP037672"/>
</dbReference>
<comment type="caution">
    <text evidence="2">The sequence shown here is derived from an EMBL/GenBank/DDBJ whole genome shotgun (WGS) entry which is preliminary data.</text>
</comment>
<keyword evidence="1" id="KW-1133">Transmembrane helix</keyword>
<dbReference type="PATRIC" id="fig|476272.21.peg.1638"/>
<keyword evidence="1" id="KW-0812">Transmembrane</keyword>
<evidence type="ECO:0000256" key="1">
    <source>
        <dbReference type="SAM" id="Phobius"/>
    </source>
</evidence>
<sequence length="104" mass="11971">MFPLLMDLPMGLISLLLGLYFFRSNGKAASLLSGYNTKSVKEREKFDEKEMCRCYGKKMIIMGIVFLFAVVIDLIQPGLGCTLAWCIWTVLFILLLRDRARREK</sequence>
<organism evidence="2 3">
    <name type="scientific">Blautia hydrogenotrophica (strain DSM 10507 / JCM 14656 / S5a33)</name>
    <name type="common">Ruminococcus hydrogenotrophicus</name>
    <dbReference type="NCBI Taxonomy" id="476272"/>
    <lineage>
        <taxon>Bacteria</taxon>
        <taxon>Bacillati</taxon>
        <taxon>Bacillota</taxon>
        <taxon>Clostridia</taxon>
        <taxon>Lachnospirales</taxon>
        <taxon>Lachnospiraceae</taxon>
        <taxon>Blautia</taxon>
    </lineage>
</organism>
<gene>
    <name evidence="2" type="ORF">RUMHYD_02207</name>
</gene>
<keyword evidence="3" id="KW-1185">Reference proteome</keyword>
<reference evidence="2 3" key="2">
    <citation type="submission" date="2009-02" db="EMBL/GenBank/DDBJ databases">
        <title>Draft genome sequence of Blautia hydrogenotrophica DSM 10507 (Ruminococcus hydrogenotrophicus DSM 10507).</title>
        <authorList>
            <person name="Sudarsanam P."/>
            <person name="Ley R."/>
            <person name="Guruge J."/>
            <person name="Turnbaugh P.J."/>
            <person name="Mahowald M."/>
            <person name="Liep D."/>
            <person name="Gordon J."/>
        </authorList>
    </citation>
    <scope>NUCLEOTIDE SEQUENCE [LARGE SCALE GENOMIC DNA]</scope>
    <source>
        <strain evidence="3">DSM 10507 / JCM 14656 / S5a33</strain>
    </source>
</reference>
<evidence type="ECO:0008006" key="4">
    <source>
        <dbReference type="Google" id="ProtNLM"/>
    </source>
</evidence>
<dbReference type="RefSeq" id="WP_005949364.1">
    <property type="nucleotide sequence ID" value="NZ_CP136423.1"/>
</dbReference>
<dbReference type="GeneID" id="86820983"/>
<accession>C0CMW9</accession>
<evidence type="ECO:0000313" key="2">
    <source>
        <dbReference type="EMBL" id="EEG48885.1"/>
    </source>
</evidence>
<proteinExistence type="predicted"/>